<gene>
    <name evidence="1" type="ORF">ERUC_LOCUS40363</name>
</gene>
<protein>
    <submittedName>
        <fullName evidence="1">Uncharacterized protein</fullName>
    </submittedName>
</protein>
<organism evidence="1 2">
    <name type="scientific">Eruca vesicaria subsp. sativa</name>
    <name type="common">Garden rocket</name>
    <name type="synonym">Eruca sativa</name>
    <dbReference type="NCBI Taxonomy" id="29727"/>
    <lineage>
        <taxon>Eukaryota</taxon>
        <taxon>Viridiplantae</taxon>
        <taxon>Streptophyta</taxon>
        <taxon>Embryophyta</taxon>
        <taxon>Tracheophyta</taxon>
        <taxon>Spermatophyta</taxon>
        <taxon>Magnoliopsida</taxon>
        <taxon>eudicotyledons</taxon>
        <taxon>Gunneridae</taxon>
        <taxon>Pentapetalae</taxon>
        <taxon>rosids</taxon>
        <taxon>malvids</taxon>
        <taxon>Brassicales</taxon>
        <taxon>Brassicaceae</taxon>
        <taxon>Brassiceae</taxon>
        <taxon>Eruca</taxon>
    </lineage>
</organism>
<proteinExistence type="predicted"/>
<comment type="caution">
    <text evidence="1">The sequence shown here is derived from an EMBL/GenBank/DDBJ whole genome shotgun (WGS) entry which is preliminary data.</text>
</comment>
<dbReference type="EMBL" id="CAKOAT010768487">
    <property type="protein sequence ID" value="CAH8387880.1"/>
    <property type="molecule type" value="Genomic_DNA"/>
</dbReference>
<evidence type="ECO:0000313" key="2">
    <source>
        <dbReference type="Proteomes" id="UP001642260"/>
    </source>
</evidence>
<dbReference type="AlphaFoldDB" id="A0ABC8LVN8"/>
<keyword evidence="2" id="KW-1185">Reference proteome</keyword>
<dbReference type="Proteomes" id="UP001642260">
    <property type="component" value="Unassembled WGS sequence"/>
</dbReference>
<reference evidence="1 2" key="1">
    <citation type="submission" date="2022-03" db="EMBL/GenBank/DDBJ databases">
        <authorList>
            <person name="Macdonald S."/>
            <person name="Ahmed S."/>
            <person name="Newling K."/>
        </authorList>
    </citation>
    <scope>NUCLEOTIDE SEQUENCE [LARGE SCALE GENOMIC DNA]</scope>
</reference>
<sequence length="68" mass="7561">MFKDSYSQEIAVLLSPHPQQGEFNAGEAVTKAQEVVKSMLATGFVLGKDASLTIPTVYQLQQWLEYLN</sequence>
<evidence type="ECO:0000313" key="1">
    <source>
        <dbReference type="EMBL" id="CAH8387880.1"/>
    </source>
</evidence>
<accession>A0ABC8LVN8</accession>
<name>A0ABC8LVN8_ERUVS</name>